<gene>
    <name evidence="2" type="ORF">CIT292_10946</name>
</gene>
<dbReference type="NCBIfam" id="NF040891">
    <property type="entry name" value="colicin_tol_CbrC"/>
    <property type="match status" value="1"/>
</dbReference>
<dbReference type="InterPro" id="IPR054918">
    <property type="entry name" value="UPF0167_CbrC"/>
</dbReference>
<dbReference type="InterPro" id="IPR005363">
    <property type="entry name" value="UPF0167"/>
</dbReference>
<sequence length="194" mass="22408">MKNIRPLPIFKYHPRPLETEAFMQDQIVTCICCQQQSNIYYKSPFYSRHTMGNLCPWCIADGSAAEKFEGSFQDESSIEGVEAKFDNDGEFCGIHNPYPQEQVNELIKRTPGYHGWQQEFWLAHCSDFCAFIGYVGWDEIKNQLDEFVDLPSDCANFGMEYSQLEKNLVNGGDCQGYLFRCLVCGKLRLWVDFS</sequence>
<organism evidence="2 3">
    <name type="scientific">Citrobacter youngae ATCC 29220</name>
    <dbReference type="NCBI Taxonomy" id="500640"/>
    <lineage>
        <taxon>Bacteria</taxon>
        <taxon>Pseudomonadati</taxon>
        <taxon>Pseudomonadota</taxon>
        <taxon>Gammaproteobacteria</taxon>
        <taxon>Enterobacterales</taxon>
        <taxon>Enterobacteriaceae</taxon>
        <taxon>Citrobacter</taxon>
        <taxon>Citrobacter freundii complex</taxon>
    </lineage>
</organism>
<evidence type="ECO:0000313" key="3">
    <source>
        <dbReference type="Proteomes" id="UP000003880"/>
    </source>
</evidence>
<evidence type="ECO:0000313" key="2">
    <source>
        <dbReference type="EMBL" id="EFE05967.1"/>
    </source>
</evidence>
<protein>
    <recommendedName>
        <fullName evidence="4">CbrC family protein</fullName>
    </recommendedName>
</protein>
<dbReference type="AlphaFoldDB" id="D4BJV2"/>
<proteinExistence type="inferred from homology"/>
<evidence type="ECO:0000256" key="1">
    <source>
        <dbReference type="ARBA" id="ARBA00008525"/>
    </source>
</evidence>
<evidence type="ECO:0008006" key="4">
    <source>
        <dbReference type="Google" id="ProtNLM"/>
    </source>
</evidence>
<comment type="caution">
    <text evidence="2">The sequence shown here is derived from an EMBL/GenBank/DDBJ whole genome shotgun (WGS) entry which is preliminary data.</text>
</comment>
<dbReference type="eggNOG" id="COG3196">
    <property type="taxonomic scope" value="Bacteria"/>
</dbReference>
<reference evidence="2 3" key="1">
    <citation type="submission" date="2010-02" db="EMBL/GenBank/DDBJ databases">
        <authorList>
            <person name="Weinstock G."/>
            <person name="Sodergren E."/>
            <person name="Clifton S."/>
            <person name="Fulton L."/>
            <person name="Fulton B."/>
            <person name="Courtney L."/>
            <person name="Fronick C."/>
            <person name="Harrison M."/>
            <person name="Strong C."/>
            <person name="Farmer C."/>
            <person name="Delahaunty K."/>
            <person name="Markovic C."/>
            <person name="Hall O."/>
            <person name="Minx P."/>
            <person name="Tomlinson C."/>
            <person name="Mitreva M."/>
            <person name="Nelson J."/>
            <person name="Hou S."/>
            <person name="Wollam A."/>
            <person name="Pepin K.H."/>
            <person name="Johnson M."/>
            <person name="Bhonagiri V."/>
            <person name="Zhang X."/>
            <person name="Suruliraj S."/>
            <person name="Warren W."/>
            <person name="Chinwalla A."/>
            <person name="Mardis E.R."/>
            <person name="Wilson R.K."/>
        </authorList>
    </citation>
    <scope>NUCLEOTIDE SEQUENCE [LARGE SCALE GENOMIC DNA]</scope>
    <source>
        <strain evidence="2 3">ATCC 29220</strain>
    </source>
</reference>
<dbReference type="HOGENOM" id="CLU_108448_0_0_6"/>
<comment type="similarity">
    <text evidence="1">Belongs to the UPF0167 family.</text>
</comment>
<dbReference type="Proteomes" id="UP000003880">
    <property type="component" value="Unassembled WGS sequence"/>
</dbReference>
<name>D4BJV2_9ENTR</name>
<dbReference type="RefSeq" id="WP_006688087.1">
    <property type="nucleotide sequence ID" value="NZ_GG730303.1"/>
</dbReference>
<dbReference type="Pfam" id="PF03691">
    <property type="entry name" value="UPF0167"/>
    <property type="match status" value="1"/>
</dbReference>
<dbReference type="EMBL" id="ABWL02000026">
    <property type="protein sequence ID" value="EFE05967.1"/>
    <property type="molecule type" value="Genomic_DNA"/>
</dbReference>
<accession>D4BJV2</accession>